<dbReference type="SUPFAM" id="SSF50630">
    <property type="entry name" value="Acid proteases"/>
    <property type="match status" value="1"/>
</dbReference>
<feature type="domain" description="Peptidase A2" evidence="3">
    <location>
        <begin position="42"/>
        <end position="121"/>
    </location>
</feature>
<keyword evidence="1" id="KW-0064">Aspartyl protease</keyword>
<evidence type="ECO:0000313" key="4">
    <source>
        <dbReference type="EMBL" id="CAG8665023.1"/>
    </source>
</evidence>
<evidence type="ECO:0000256" key="2">
    <source>
        <dbReference type="ARBA" id="ARBA00022801"/>
    </source>
</evidence>
<proteinExistence type="predicted"/>
<evidence type="ECO:0000256" key="1">
    <source>
        <dbReference type="ARBA" id="ARBA00022750"/>
    </source>
</evidence>
<feature type="non-terminal residue" evidence="4">
    <location>
        <position position="1"/>
    </location>
</feature>
<reference evidence="4" key="1">
    <citation type="submission" date="2021-06" db="EMBL/GenBank/DDBJ databases">
        <authorList>
            <person name="Kallberg Y."/>
            <person name="Tangrot J."/>
            <person name="Rosling A."/>
        </authorList>
    </citation>
    <scope>NUCLEOTIDE SEQUENCE</scope>
    <source>
        <strain evidence="4">BR232B</strain>
    </source>
</reference>
<dbReference type="PROSITE" id="PS50175">
    <property type="entry name" value="ASP_PROT_RETROV"/>
    <property type="match status" value="1"/>
</dbReference>
<evidence type="ECO:0000259" key="3">
    <source>
        <dbReference type="PROSITE" id="PS50175"/>
    </source>
</evidence>
<name>A0A9N9H7M5_9GLOM</name>
<dbReference type="Gene3D" id="2.40.70.10">
    <property type="entry name" value="Acid Proteases"/>
    <property type="match status" value="1"/>
</dbReference>
<dbReference type="GO" id="GO:0004190">
    <property type="term" value="F:aspartic-type endopeptidase activity"/>
    <property type="evidence" value="ECO:0007669"/>
    <property type="project" value="UniProtKB-KW"/>
</dbReference>
<dbReference type="InterPro" id="IPR021109">
    <property type="entry name" value="Peptidase_aspartic_dom_sf"/>
</dbReference>
<dbReference type="Proteomes" id="UP000789739">
    <property type="component" value="Unassembled WGS sequence"/>
</dbReference>
<dbReference type="InterPro" id="IPR018061">
    <property type="entry name" value="Retropepsins"/>
</dbReference>
<accession>A0A9N9H7M5</accession>
<dbReference type="InterPro" id="IPR001995">
    <property type="entry name" value="Peptidase_A2_cat"/>
</dbReference>
<gene>
    <name evidence="4" type="ORF">PBRASI_LOCUS10997</name>
</gene>
<protein>
    <submittedName>
        <fullName evidence="4">7213_t:CDS:1</fullName>
    </submittedName>
</protein>
<comment type="caution">
    <text evidence="4">The sequence shown here is derived from an EMBL/GenBank/DDBJ whole genome shotgun (WGS) entry which is preliminary data.</text>
</comment>
<dbReference type="AlphaFoldDB" id="A0A9N9H7M5"/>
<dbReference type="OrthoDB" id="10068942at2759"/>
<keyword evidence="2" id="KW-0378">Hydrolase</keyword>
<keyword evidence="5" id="KW-1185">Reference proteome</keyword>
<dbReference type="GO" id="GO:0006508">
    <property type="term" value="P:proteolysis"/>
    <property type="evidence" value="ECO:0007669"/>
    <property type="project" value="InterPro"/>
</dbReference>
<dbReference type="InterPro" id="IPR001969">
    <property type="entry name" value="Aspartic_peptidase_AS"/>
</dbReference>
<dbReference type="EMBL" id="CAJVPI010004085">
    <property type="protein sequence ID" value="CAG8665023.1"/>
    <property type="molecule type" value="Genomic_DNA"/>
</dbReference>
<sequence>EDLLSARYHLFGMRRMKESEMGPYNHSGKVLEILAEIGNIERKVILDTGAEINVIASHIVQLNGWKDQIKKNTEKFVGIGGKPTDVDGEITLSVQLTNRTVHETFVVIPVRHIVAILGTSFMLRHGVKVSYRKNGPQVWWRPNQTGRHIEIRIEREFLVY</sequence>
<dbReference type="Pfam" id="PF00077">
    <property type="entry name" value="RVP"/>
    <property type="match status" value="1"/>
</dbReference>
<evidence type="ECO:0000313" key="5">
    <source>
        <dbReference type="Proteomes" id="UP000789739"/>
    </source>
</evidence>
<dbReference type="PROSITE" id="PS00141">
    <property type="entry name" value="ASP_PROTEASE"/>
    <property type="match status" value="1"/>
</dbReference>
<dbReference type="CDD" id="cd00303">
    <property type="entry name" value="retropepsin_like"/>
    <property type="match status" value="1"/>
</dbReference>
<keyword evidence="1" id="KW-0645">Protease</keyword>
<organism evidence="4 5">
    <name type="scientific">Paraglomus brasilianum</name>
    <dbReference type="NCBI Taxonomy" id="144538"/>
    <lineage>
        <taxon>Eukaryota</taxon>
        <taxon>Fungi</taxon>
        <taxon>Fungi incertae sedis</taxon>
        <taxon>Mucoromycota</taxon>
        <taxon>Glomeromycotina</taxon>
        <taxon>Glomeromycetes</taxon>
        <taxon>Paraglomerales</taxon>
        <taxon>Paraglomeraceae</taxon>
        <taxon>Paraglomus</taxon>
    </lineage>
</organism>